<keyword evidence="6" id="KW-1185">Reference proteome</keyword>
<gene>
    <name evidence="5" type="primary">LOC115434670</name>
</gene>
<evidence type="ECO:0000256" key="1">
    <source>
        <dbReference type="ARBA" id="ARBA00004123"/>
    </source>
</evidence>
<dbReference type="InterPro" id="IPR051387">
    <property type="entry name" value="BAF"/>
</dbReference>
<dbReference type="PANTHER" id="PTHR47507">
    <property type="entry name" value="BARRIER TO AUTOINTEGRATION FACTOR 2"/>
    <property type="match status" value="1"/>
</dbReference>
<evidence type="ECO:0000256" key="2">
    <source>
        <dbReference type="ARBA" id="ARBA00023242"/>
    </source>
</evidence>
<reference evidence="5" key="2">
    <citation type="submission" date="2025-08" db="UniProtKB">
        <authorList>
            <consortium name="Ensembl"/>
        </authorList>
    </citation>
    <scope>IDENTIFICATION</scope>
</reference>
<keyword evidence="2" id="KW-0539">Nucleus</keyword>
<dbReference type="GO" id="GO:0051276">
    <property type="term" value="P:chromosome organization"/>
    <property type="evidence" value="ECO:0007669"/>
    <property type="project" value="TreeGrafter"/>
</dbReference>
<dbReference type="Gene3D" id="1.10.150.40">
    <property type="entry name" value="Barrier-to-autointegration factor, BAF"/>
    <property type="match status" value="1"/>
</dbReference>
<dbReference type="InParanoid" id="A0A673BSJ1"/>
<dbReference type="PANTHER" id="PTHR47507:SF2">
    <property type="entry name" value="BARRIER-TO-AUTOINTEGRATION FACTOR-LIKE PROTEIN"/>
    <property type="match status" value="1"/>
</dbReference>
<evidence type="ECO:0000313" key="5">
    <source>
        <dbReference type="Ensembl" id="ENSSORP00005045771.1"/>
    </source>
</evidence>
<proteinExistence type="predicted"/>
<dbReference type="GO" id="GO:0000793">
    <property type="term" value="C:condensed chromosome"/>
    <property type="evidence" value="ECO:0007669"/>
    <property type="project" value="TreeGrafter"/>
</dbReference>
<dbReference type="AlphaFoldDB" id="A0A673BSJ1"/>
<accession>A0A673BSJ1</accession>
<dbReference type="InterPro" id="IPR004122">
    <property type="entry name" value="BAF_prot"/>
</dbReference>
<dbReference type="InterPro" id="IPR036617">
    <property type="entry name" value="BAF_sf"/>
</dbReference>
<dbReference type="SMART" id="SM01023">
    <property type="entry name" value="BAF"/>
    <property type="match status" value="1"/>
</dbReference>
<reference evidence="5" key="1">
    <citation type="submission" date="2019-06" db="EMBL/GenBank/DDBJ databases">
        <authorList>
            <consortium name="Wellcome Sanger Institute Data Sharing"/>
        </authorList>
    </citation>
    <scope>NUCLEOTIDE SEQUENCE [LARGE SCALE GENOMIC DNA]</scope>
</reference>
<sequence length="133" mass="14576">MSERESSFFLVSQNNTVSLNFHSLLRFCSAREAGPGSAEPPVTMSTTSQKHRDFVGEPMGDKSVMALSGIGGTLGKKLDEQGFDKAYVVLGQFLLLKKDPEMFTEWLKDVTGANSRQAGSCAQCLKEWCDAFL</sequence>
<dbReference type="SUPFAM" id="SSF47798">
    <property type="entry name" value="Barrier-to-autointegration factor, BAF"/>
    <property type="match status" value="1"/>
</dbReference>
<dbReference type="Pfam" id="PF02961">
    <property type="entry name" value="SAM_BAF"/>
    <property type="match status" value="1"/>
</dbReference>
<dbReference type="Proteomes" id="UP000472271">
    <property type="component" value="Chromosome 15"/>
</dbReference>
<comment type="subcellular location">
    <subcellularLocation>
        <location evidence="1">Nucleus</location>
    </subcellularLocation>
</comment>
<dbReference type="GO" id="GO:0003677">
    <property type="term" value="F:DNA binding"/>
    <property type="evidence" value="ECO:0007669"/>
    <property type="project" value="InterPro"/>
</dbReference>
<evidence type="ECO:0000256" key="4">
    <source>
        <dbReference type="ARBA" id="ARBA00079764"/>
    </source>
</evidence>
<protein>
    <recommendedName>
        <fullName evidence="3">Barrier-to-autointegration factor-like protein</fullName>
    </recommendedName>
    <alternativeName>
        <fullName evidence="4">Barrier-to-autointegration factor 2</fullName>
    </alternativeName>
</protein>
<dbReference type="GO" id="GO:0005634">
    <property type="term" value="C:nucleus"/>
    <property type="evidence" value="ECO:0007669"/>
    <property type="project" value="UniProtKB-SubCell"/>
</dbReference>
<reference evidence="5" key="3">
    <citation type="submission" date="2025-09" db="UniProtKB">
        <authorList>
            <consortium name="Ensembl"/>
        </authorList>
    </citation>
    <scope>IDENTIFICATION</scope>
</reference>
<evidence type="ECO:0000256" key="3">
    <source>
        <dbReference type="ARBA" id="ARBA00074730"/>
    </source>
</evidence>
<dbReference type="Ensembl" id="ENSSORT00005046926.1">
    <property type="protein sequence ID" value="ENSSORP00005045771.1"/>
    <property type="gene ID" value="ENSSORG00005021008.1"/>
</dbReference>
<evidence type="ECO:0000313" key="6">
    <source>
        <dbReference type="Proteomes" id="UP000472271"/>
    </source>
</evidence>
<dbReference type="FunFam" id="1.10.150.40:FF:000002">
    <property type="entry name" value="Barrier to autointegration factor 2"/>
    <property type="match status" value="1"/>
</dbReference>
<name>A0A673BSJ1_9TELE</name>
<organism evidence="5 6">
    <name type="scientific">Sphaeramia orbicularis</name>
    <name type="common">orbiculate cardinalfish</name>
    <dbReference type="NCBI Taxonomy" id="375764"/>
    <lineage>
        <taxon>Eukaryota</taxon>
        <taxon>Metazoa</taxon>
        <taxon>Chordata</taxon>
        <taxon>Craniata</taxon>
        <taxon>Vertebrata</taxon>
        <taxon>Euteleostomi</taxon>
        <taxon>Actinopterygii</taxon>
        <taxon>Neopterygii</taxon>
        <taxon>Teleostei</taxon>
        <taxon>Neoteleostei</taxon>
        <taxon>Acanthomorphata</taxon>
        <taxon>Gobiaria</taxon>
        <taxon>Kurtiformes</taxon>
        <taxon>Apogonoidei</taxon>
        <taxon>Apogonidae</taxon>
        <taxon>Apogoninae</taxon>
        <taxon>Sphaeramia</taxon>
    </lineage>
</organism>